<accession>A0A914YH57</accession>
<evidence type="ECO:0000313" key="2">
    <source>
        <dbReference type="WBParaSite" id="PSU_v2.g18798.t1"/>
    </source>
</evidence>
<name>A0A914YH57_9BILA</name>
<evidence type="ECO:0000313" key="1">
    <source>
        <dbReference type="Proteomes" id="UP000887577"/>
    </source>
</evidence>
<dbReference type="Proteomes" id="UP000887577">
    <property type="component" value="Unplaced"/>
</dbReference>
<sequence>MNVDNYKLNLLDEVESMKRSVFNVDKIKELVAETPSEYVLDNETFLAIIQVFPTLSRYDDLKIKNEILLAFKALFDRVKDYGEAVVTYFESCCHFDDGPLSVKNFPIGRYINEIETCYGNHNDITSEQCLEPSKLFAWALIGNTQECLKHFCNQCVVMPNALLNFLRYIFEHIPAVCSYKANFKNVKGSLILITFRQIIQTYSTFSQNLDTIQHLLLRMTVPRKQKQLSLVLPELLFEEISDHLLRNDMVDFWIHLFADFIRSLKKSSIKMKWNSDSANLYNPVYLCVFLIKILYAQKYPGFNADEIFKNLGDLFKAQNIIFDDTTAFKGCDEIDWATKFSILENLAVPSTSYQREVPAALFHVLSDEAKFKYVEIDDAAPSFENYLIGIFELAFIADQVPEEFIDGGVKHLQTFDASNSIAVCIYRALNNALPFRNIKISENSFDIIGKIFKVFDCQMDLGGAKCTPSLFEAILKLQPCLLIGRAAMAGILNQQYLVPSDSLTLDYQQLDDATRQLVLTFFGLANKFYSPYHDELRSGLDNRSPSILTSKLSTMSAIYVLLKKQTNSISKVLENPPEEMQLFLNRLQDYIQCYIQYVKIVYPGSA</sequence>
<dbReference type="WBParaSite" id="PSU_v2.g18798.t1">
    <property type="protein sequence ID" value="PSU_v2.g18798.t1"/>
    <property type="gene ID" value="PSU_v2.g18798"/>
</dbReference>
<protein>
    <submittedName>
        <fullName evidence="2">Uncharacterized protein</fullName>
    </submittedName>
</protein>
<reference evidence="2" key="1">
    <citation type="submission" date="2022-11" db="UniProtKB">
        <authorList>
            <consortium name="WormBaseParasite"/>
        </authorList>
    </citation>
    <scope>IDENTIFICATION</scope>
</reference>
<organism evidence="1 2">
    <name type="scientific">Panagrolaimus superbus</name>
    <dbReference type="NCBI Taxonomy" id="310955"/>
    <lineage>
        <taxon>Eukaryota</taxon>
        <taxon>Metazoa</taxon>
        <taxon>Ecdysozoa</taxon>
        <taxon>Nematoda</taxon>
        <taxon>Chromadorea</taxon>
        <taxon>Rhabditida</taxon>
        <taxon>Tylenchina</taxon>
        <taxon>Panagrolaimomorpha</taxon>
        <taxon>Panagrolaimoidea</taxon>
        <taxon>Panagrolaimidae</taxon>
        <taxon>Panagrolaimus</taxon>
    </lineage>
</organism>
<keyword evidence="1" id="KW-1185">Reference proteome</keyword>
<proteinExistence type="predicted"/>
<dbReference type="AlphaFoldDB" id="A0A914YH57"/>